<name>A0ABU3ST68_9ALTE</name>
<proteinExistence type="predicted"/>
<comment type="caution">
    <text evidence="2">The sequence shown here is derived from an EMBL/GenBank/DDBJ whole genome shotgun (WGS) entry which is preliminary data.</text>
</comment>
<keyword evidence="3" id="KW-1185">Reference proteome</keyword>
<accession>A0ABU3ST68</accession>
<evidence type="ECO:0000256" key="1">
    <source>
        <dbReference type="SAM" id="Phobius"/>
    </source>
</evidence>
<reference evidence="2 3" key="1">
    <citation type="submission" date="2023-10" db="EMBL/GenBank/DDBJ databases">
        <title>Glaciecola aquimarina strain GGW-M5 nov., isolated from a coastal seawater.</title>
        <authorList>
            <person name="Bayburt H."/>
            <person name="Kim J.M."/>
            <person name="Choi B.J."/>
            <person name="Jeon C.O."/>
        </authorList>
    </citation>
    <scope>NUCLEOTIDE SEQUENCE [LARGE SCALE GENOMIC DNA]</scope>
    <source>
        <strain evidence="2 3">KCTC 32108</strain>
    </source>
</reference>
<sequence length="53" mass="5898">MTRTQWAIFPGMVTAFGLGAKGDLWGIHSEIVLFIMLCAVGINVYFENKAHKN</sequence>
<dbReference type="EMBL" id="JAWDIO010000002">
    <property type="protein sequence ID" value="MDU0353196.1"/>
    <property type="molecule type" value="Genomic_DNA"/>
</dbReference>
<evidence type="ECO:0000313" key="3">
    <source>
        <dbReference type="Proteomes" id="UP001247805"/>
    </source>
</evidence>
<keyword evidence="1" id="KW-0472">Membrane</keyword>
<dbReference type="RefSeq" id="WP_316024887.1">
    <property type="nucleotide sequence ID" value="NZ_JAWDIO010000002.1"/>
</dbReference>
<evidence type="ECO:0000313" key="2">
    <source>
        <dbReference type="EMBL" id="MDU0353196.1"/>
    </source>
</evidence>
<keyword evidence="1" id="KW-1133">Transmembrane helix</keyword>
<organism evidence="2 3">
    <name type="scientific">Paraglaciecola aquimarina</name>
    <dbReference type="NCBI Taxonomy" id="1235557"/>
    <lineage>
        <taxon>Bacteria</taxon>
        <taxon>Pseudomonadati</taxon>
        <taxon>Pseudomonadota</taxon>
        <taxon>Gammaproteobacteria</taxon>
        <taxon>Alteromonadales</taxon>
        <taxon>Alteromonadaceae</taxon>
        <taxon>Paraglaciecola</taxon>
    </lineage>
</organism>
<protein>
    <submittedName>
        <fullName evidence="2">Uncharacterized protein</fullName>
    </submittedName>
</protein>
<gene>
    <name evidence="2" type="ORF">RS130_03945</name>
</gene>
<keyword evidence="1" id="KW-0812">Transmembrane</keyword>
<feature type="transmembrane region" description="Helical" evidence="1">
    <location>
        <begin position="25"/>
        <end position="46"/>
    </location>
</feature>
<dbReference type="Proteomes" id="UP001247805">
    <property type="component" value="Unassembled WGS sequence"/>
</dbReference>